<organism evidence="2 3">
    <name type="scientific">Lysobacter spongiicola DSM 21749</name>
    <dbReference type="NCBI Taxonomy" id="1122188"/>
    <lineage>
        <taxon>Bacteria</taxon>
        <taxon>Pseudomonadati</taxon>
        <taxon>Pseudomonadota</taxon>
        <taxon>Gammaproteobacteria</taxon>
        <taxon>Lysobacterales</taxon>
        <taxon>Lysobacteraceae</taxon>
        <taxon>Novilysobacter</taxon>
    </lineage>
</organism>
<keyword evidence="1" id="KW-0812">Transmembrane</keyword>
<name>A0A1T4SKR4_9GAMM</name>
<dbReference type="EMBL" id="FUXP01000025">
    <property type="protein sequence ID" value="SKA28746.1"/>
    <property type="molecule type" value="Genomic_DNA"/>
</dbReference>
<proteinExistence type="predicted"/>
<sequence length="79" mass="8405">MQLTAVGFFWILVVVALCVLLTFAWAAVPVLSVVLAGGTSSLWFFGHTEWLVGAAALYLGLAGALLFRRGRRAPTQPSA</sequence>
<evidence type="ECO:0000313" key="3">
    <source>
        <dbReference type="Proteomes" id="UP000190061"/>
    </source>
</evidence>
<evidence type="ECO:0000256" key="1">
    <source>
        <dbReference type="SAM" id="Phobius"/>
    </source>
</evidence>
<accession>A0A1T4SKR4</accession>
<keyword evidence="1" id="KW-0472">Membrane</keyword>
<keyword evidence="1" id="KW-1133">Transmembrane helix</keyword>
<keyword evidence="3" id="KW-1185">Reference proteome</keyword>
<protein>
    <submittedName>
        <fullName evidence="2">Uncharacterized protein</fullName>
    </submittedName>
</protein>
<reference evidence="2 3" key="1">
    <citation type="submission" date="2017-02" db="EMBL/GenBank/DDBJ databases">
        <authorList>
            <person name="Peterson S.W."/>
        </authorList>
    </citation>
    <scope>NUCLEOTIDE SEQUENCE [LARGE SCALE GENOMIC DNA]</scope>
    <source>
        <strain evidence="2 3">DSM 21749</strain>
    </source>
</reference>
<dbReference type="Proteomes" id="UP000190061">
    <property type="component" value="Unassembled WGS sequence"/>
</dbReference>
<dbReference type="AlphaFoldDB" id="A0A1T4SKR4"/>
<feature type="transmembrane region" description="Helical" evidence="1">
    <location>
        <begin position="50"/>
        <end position="67"/>
    </location>
</feature>
<gene>
    <name evidence="2" type="ORF">SAMN02745674_02932</name>
</gene>
<evidence type="ECO:0000313" key="2">
    <source>
        <dbReference type="EMBL" id="SKA28746.1"/>
    </source>
</evidence>